<feature type="transmembrane region" description="Helical" evidence="1">
    <location>
        <begin position="45"/>
        <end position="64"/>
    </location>
</feature>
<dbReference type="PANTHER" id="PTHR28080:SF1">
    <property type="entry name" value="PEROXISOMAL BIOGENESIS FACTOR 3"/>
    <property type="match status" value="1"/>
</dbReference>
<name>A0AAV3NYZ5_LITER</name>
<keyword evidence="3" id="KW-1185">Reference proteome</keyword>
<protein>
    <recommendedName>
        <fullName evidence="4">Peroxin-3</fullName>
    </recommendedName>
</protein>
<comment type="caution">
    <text evidence="2">The sequence shown here is derived from an EMBL/GenBank/DDBJ whole genome shotgun (WGS) entry which is preliminary data.</text>
</comment>
<keyword evidence="1" id="KW-0812">Transmembrane</keyword>
<dbReference type="AlphaFoldDB" id="A0AAV3NYZ5"/>
<dbReference type="Proteomes" id="UP001454036">
    <property type="component" value="Unassembled WGS sequence"/>
</dbReference>
<dbReference type="InterPro" id="IPR006966">
    <property type="entry name" value="Peroxin-3"/>
</dbReference>
<reference evidence="2 3" key="1">
    <citation type="submission" date="2024-01" db="EMBL/GenBank/DDBJ databases">
        <title>The complete chloroplast genome sequence of Lithospermum erythrorhizon: insights into the phylogenetic relationship among Boraginaceae species and the maternal lineages of purple gromwells.</title>
        <authorList>
            <person name="Okada T."/>
            <person name="Watanabe K."/>
        </authorList>
    </citation>
    <scope>NUCLEOTIDE SEQUENCE [LARGE SCALE GENOMIC DNA]</scope>
</reference>
<dbReference type="GO" id="GO:0045046">
    <property type="term" value="P:protein import into peroxisome membrane"/>
    <property type="evidence" value="ECO:0007669"/>
    <property type="project" value="TreeGrafter"/>
</dbReference>
<dbReference type="EMBL" id="BAABME010000461">
    <property type="protein sequence ID" value="GAA0142977.1"/>
    <property type="molecule type" value="Genomic_DNA"/>
</dbReference>
<dbReference type="Pfam" id="PF04882">
    <property type="entry name" value="Peroxin-3"/>
    <property type="match status" value="1"/>
</dbReference>
<sequence>MSYDKNNGVDMKVKTPTKPPVYLGLLSPELHQTDRDFWRRHKRKVYVTLGVFGSGYVLYKLHYWHRRRLSDLETEVAHEREHDELIRAQMQEHFQNIQKIADSTTLPHVMEYLSSRVEDELDITPIMEKLMRGKDQPNSLTAVEKLELWNQMKILSFTRMALSLWSMTLLSLYIRVQVNILGRHLYIDTARVLGDSQLLDYNLILIATYNTCPRSLEETDVIDTKDEQLFLASSDFLSNYGLHKLRCSIEAAASEILHVKQLKDVFDVSTLHDTSVQILDTFMSNGSPHQWLGYVMPENSTEFKLNEPTTSGNSDLIIRATKFEQLMSETHEVLSSAEFSNVVDISVKTGVEVLMEDIKVQTGDSSLISGIPLAKLLPRIAQTGQRLLEEPNRNRYINVIHNIPEVELFFTILYSNTSNS</sequence>
<dbReference type="GO" id="GO:0005778">
    <property type="term" value="C:peroxisomal membrane"/>
    <property type="evidence" value="ECO:0007669"/>
    <property type="project" value="InterPro"/>
</dbReference>
<evidence type="ECO:0000256" key="1">
    <source>
        <dbReference type="SAM" id="Phobius"/>
    </source>
</evidence>
<gene>
    <name evidence="2" type="ORF">LIER_03759</name>
</gene>
<evidence type="ECO:0000313" key="2">
    <source>
        <dbReference type="EMBL" id="GAA0142977.1"/>
    </source>
</evidence>
<keyword evidence="1" id="KW-1133">Transmembrane helix</keyword>
<evidence type="ECO:0000313" key="3">
    <source>
        <dbReference type="Proteomes" id="UP001454036"/>
    </source>
</evidence>
<proteinExistence type="predicted"/>
<accession>A0AAV3NYZ5</accession>
<keyword evidence="1" id="KW-0472">Membrane</keyword>
<evidence type="ECO:0008006" key="4">
    <source>
        <dbReference type="Google" id="ProtNLM"/>
    </source>
</evidence>
<organism evidence="2 3">
    <name type="scientific">Lithospermum erythrorhizon</name>
    <name type="common">Purple gromwell</name>
    <name type="synonym">Lithospermum officinale var. erythrorhizon</name>
    <dbReference type="NCBI Taxonomy" id="34254"/>
    <lineage>
        <taxon>Eukaryota</taxon>
        <taxon>Viridiplantae</taxon>
        <taxon>Streptophyta</taxon>
        <taxon>Embryophyta</taxon>
        <taxon>Tracheophyta</taxon>
        <taxon>Spermatophyta</taxon>
        <taxon>Magnoliopsida</taxon>
        <taxon>eudicotyledons</taxon>
        <taxon>Gunneridae</taxon>
        <taxon>Pentapetalae</taxon>
        <taxon>asterids</taxon>
        <taxon>lamiids</taxon>
        <taxon>Boraginales</taxon>
        <taxon>Boraginaceae</taxon>
        <taxon>Boraginoideae</taxon>
        <taxon>Lithospermeae</taxon>
        <taxon>Lithospermum</taxon>
    </lineage>
</organism>
<dbReference type="GO" id="GO:0030674">
    <property type="term" value="F:protein-macromolecule adaptor activity"/>
    <property type="evidence" value="ECO:0007669"/>
    <property type="project" value="TreeGrafter"/>
</dbReference>
<dbReference type="PANTHER" id="PTHR28080">
    <property type="entry name" value="PEROXISOMAL BIOGENESIS FACTOR 3"/>
    <property type="match status" value="1"/>
</dbReference>